<gene>
    <name evidence="2" type="ORF">A2V54_03540</name>
</gene>
<dbReference type="SUPFAM" id="SSF52833">
    <property type="entry name" value="Thioredoxin-like"/>
    <property type="match status" value="1"/>
</dbReference>
<dbReference type="Proteomes" id="UP000176583">
    <property type="component" value="Unassembled WGS sequence"/>
</dbReference>
<organism evidence="2 3">
    <name type="scientific">candidate division WWE3 bacterium RBG_19FT_COMBO_53_11</name>
    <dbReference type="NCBI Taxonomy" id="1802613"/>
    <lineage>
        <taxon>Bacteria</taxon>
        <taxon>Katanobacteria</taxon>
    </lineage>
</organism>
<accession>A0A1F4UHP3</accession>
<dbReference type="EMBL" id="MEUW01000021">
    <property type="protein sequence ID" value="OGC44422.1"/>
    <property type="molecule type" value="Genomic_DNA"/>
</dbReference>
<sequence>MDPNLARLLEEDPMGKLFAAAEEASRPFTNHLAQQYPRVKQALEEAHNSPEMRAKLNFSTEAHMRLSAAALGVTYEELKGYFDLSQSMKEGLTARRREAVRYSTLRRSGAALLHRAPVIKIRHGKLLNEPFKPYIVLFSTGWCFWCQLVKPTFARLAYFFDRCELLYCKDEELAKAEGVRFFPQLVAYFPGGIKVRSECGNTTRELWNNLNLLITLGRGFAEREGTLVCSDGECRVESAD</sequence>
<dbReference type="Pfam" id="PF00085">
    <property type="entry name" value="Thioredoxin"/>
    <property type="match status" value="1"/>
</dbReference>
<reference evidence="2 3" key="1">
    <citation type="journal article" date="2016" name="Nat. Commun.">
        <title>Thousands of microbial genomes shed light on interconnected biogeochemical processes in an aquifer system.</title>
        <authorList>
            <person name="Anantharaman K."/>
            <person name="Brown C.T."/>
            <person name="Hug L.A."/>
            <person name="Sharon I."/>
            <person name="Castelle C.J."/>
            <person name="Probst A.J."/>
            <person name="Thomas B.C."/>
            <person name="Singh A."/>
            <person name="Wilkins M.J."/>
            <person name="Karaoz U."/>
            <person name="Brodie E.L."/>
            <person name="Williams K.H."/>
            <person name="Hubbard S.S."/>
            <person name="Banfield J.F."/>
        </authorList>
    </citation>
    <scope>NUCLEOTIDE SEQUENCE [LARGE SCALE GENOMIC DNA]</scope>
</reference>
<feature type="domain" description="Thioredoxin" evidence="1">
    <location>
        <begin position="126"/>
        <end position="208"/>
    </location>
</feature>
<dbReference type="CDD" id="cd02947">
    <property type="entry name" value="TRX_family"/>
    <property type="match status" value="1"/>
</dbReference>
<dbReference type="AlphaFoldDB" id="A0A1F4UHP3"/>
<name>A0A1F4UHP3_UNCKA</name>
<evidence type="ECO:0000313" key="2">
    <source>
        <dbReference type="EMBL" id="OGC44422.1"/>
    </source>
</evidence>
<evidence type="ECO:0000259" key="1">
    <source>
        <dbReference type="Pfam" id="PF00085"/>
    </source>
</evidence>
<comment type="caution">
    <text evidence="2">The sequence shown here is derived from an EMBL/GenBank/DDBJ whole genome shotgun (WGS) entry which is preliminary data.</text>
</comment>
<dbReference type="InterPro" id="IPR036249">
    <property type="entry name" value="Thioredoxin-like_sf"/>
</dbReference>
<proteinExistence type="predicted"/>
<evidence type="ECO:0000313" key="3">
    <source>
        <dbReference type="Proteomes" id="UP000176583"/>
    </source>
</evidence>
<dbReference type="InterPro" id="IPR013766">
    <property type="entry name" value="Thioredoxin_domain"/>
</dbReference>
<dbReference type="Gene3D" id="3.40.30.10">
    <property type="entry name" value="Glutaredoxin"/>
    <property type="match status" value="1"/>
</dbReference>
<protein>
    <recommendedName>
        <fullName evidence="1">Thioredoxin domain-containing protein</fullName>
    </recommendedName>
</protein>